<proteinExistence type="inferred from homology"/>
<dbReference type="SUPFAM" id="SSF52540">
    <property type="entry name" value="P-loop containing nucleoside triphosphate hydrolases"/>
    <property type="match status" value="1"/>
</dbReference>
<dbReference type="InterPro" id="IPR000644">
    <property type="entry name" value="CBS_dom"/>
</dbReference>
<dbReference type="OrthoDB" id="9802264at2"/>
<dbReference type="SMART" id="SM00382">
    <property type="entry name" value="AAA"/>
    <property type="match status" value="1"/>
</dbReference>
<evidence type="ECO:0000256" key="1">
    <source>
        <dbReference type="ARBA" id="ARBA00005417"/>
    </source>
</evidence>
<dbReference type="PATRIC" id="fig|768671.3.peg.3332"/>
<dbReference type="InterPro" id="IPR003593">
    <property type="entry name" value="AAA+_ATPase"/>
</dbReference>
<dbReference type="CDD" id="cd03294">
    <property type="entry name" value="ABC_Pro_Gly_Betaine"/>
    <property type="match status" value="1"/>
</dbReference>
<dbReference type="PROSITE" id="PS51371">
    <property type="entry name" value="CBS"/>
    <property type="match status" value="1"/>
</dbReference>
<evidence type="ECO:0000259" key="9">
    <source>
        <dbReference type="PROSITE" id="PS51371"/>
    </source>
</evidence>
<dbReference type="InterPro" id="IPR017871">
    <property type="entry name" value="ABC_transporter-like_CS"/>
</dbReference>
<dbReference type="RefSeq" id="WP_007194023.1">
    <property type="nucleotide sequence ID" value="NZ_AFWV01000010.1"/>
</dbReference>
<dbReference type="GO" id="GO:0005524">
    <property type="term" value="F:ATP binding"/>
    <property type="evidence" value="ECO:0007669"/>
    <property type="project" value="UniProtKB-UniRule"/>
</dbReference>
<keyword evidence="3 7" id="KW-0547">Nucleotide-binding</keyword>
<keyword evidence="4 7" id="KW-0067">ATP-binding</keyword>
<dbReference type="STRING" id="768671.ThimaDRAFT_3151"/>
<keyword evidence="7" id="KW-0997">Cell inner membrane</keyword>
<keyword evidence="11" id="KW-1185">Reference proteome</keyword>
<comment type="subcellular location">
    <subcellularLocation>
        <location evidence="7">Cell inner membrane</location>
        <topology evidence="7">Peripheral membrane protein</topology>
    </subcellularLocation>
</comment>
<evidence type="ECO:0000256" key="4">
    <source>
        <dbReference type="ARBA" id="ARBA00022840"/>
    </source>
</evidence>
<dbReference type="Pfam" id="PF00571">
    <property type="entry name" value="CBS"/>
    <property type="match status" value="1"/>
</dbReference>
<organism evidence="10 11">
    <name type="scientific">Thiocapsa marina 5811</name>
    <dbReference type="NCBI Taxonomy" id="768671"/>
    <lineage>
        <taxon>Bacteria</taxon>
        <taxon>Pseudomonadati</taxon>
        <taxon>Pseudomonadota</taxon>
        <taxon>Gammaproteobacteria</taxon>
        <taxon>Chromatiales</taxon>
        <taxon>Chromatiaceae</taxon>
        <taxon>Thiocapsa</taxon>
    </lineage>
</organism>
<protein>
    <recommendedName>
        <fullName evidence="7">Quaternary amine transport ATP-binding protein</fullName>
        <ecNumber evidence="7">7.6.2.9</ecNumber>
    </recommendedName>
</protein>
<comment type="similarity">
    <text evidence="1 7">Belongs to the ABC transporter superfamily.</text>
</comment>
<dbReference type="InterPro" id="IPR046342">
    <property type="entry name" value="CBS_dom_sf"/>
</dbReference>
<dbReference type="PANTHER" id="PTHR43869">
    <property type="entry name" value="GLYCINE BETAINE/PROLINE BETAINE TRANSPORT SYSTEM ATP-BINDING PROTEIN PROV"/>
    <property type="match status" value="1"/>
</dbReference>
<dbReference type="GO" id="GO:0015418">
    <property type="term" value="F:ABC-type quaternary ammonium compound transporting activity"/>
    <property type="evidence" value="ECO:0007669"/>
    <property type="project" value="UniProtKB-EC"/>
</dbReference>
<dbReference type="Pfam" id="PF00005">
    <property type="entry name" value="ABC_tran"/>
    <property type="match status" value="1"/>
</dbReference>
<dbReference type="Gene3D" id="3.10.580.10">
    <property type="entry name" value="CBS-domain"/>
    <property type="match status" value="1"/>
</dbReference>
<keyword evidence="6" id="KW-0129">CBS domain</keyword>
<evidence type="ECO:0000313" key="11">
    <source>
        <dbReference type="Proteomes" id="UP000005459"/>
    </source>
</evidence>
<dbReference type="EMBL" id="AFWV01000010">
    <property type="protein sequence ID" value="EGV17606.1"/>
    <property type="molecule type" value="Genomic_DNA"/>
</dbReference>
<dbReference type="FunFam" id="3.40.50.300:FF:000201">
    <property type="entry name" value="Glycine betaine/L-proline ABC transporter ATP-binding protein"/>
    <property type="match status" value="1"/>
</dbReference>
<gene>
    <name evidence="10" type="ORF">ThimaDRAFT_3151</name>
</gene>
<evidence type="ECO:0000256" key="5">
    <source>
        <dbReference type="ARBA" id="ARBA00022970"/>
    </source>
</evidence>
<dbReference type="GO" id="GO:0016887">
    <property type="term" value="F:ATP hydrolysis activity"/>
    <property type="evidence" value="ECO:0007669"/>
    <property type="project" value="UniProtKB-UniRule"/>
</dbReference>
<keyword evidence="5" id="KW-0029">Amino-acid transport</keyword>
<keyword evidence="7" id="KW-0472">Membrane</keyword>
<sequence length="418" mass="45349">MPAEQSVKIAVRGLTKVFGDEPKDALALLRQGETKQAIFEKTGLAVGVADADFDVIEGEILVVMGLSGSGKSSLIRCLNRLNEPTAGQILLDGRDIVPLGHRELLEVRRSKYGMVFQHFALFPHRSIRENVEFGLEIQGCAVDERAEKALIALKQVGLEGWEDATPGQLSGGMQQRVGLARALAVDPDVLLMDEAFSALDPLIRRDMQQELVALQSRVRKTIVFITHDLDEALFLGNRIVLMKDARIEQVGTAEEILSNPATPYVERFVAEVDKTKVLTASAVMRRARSVAFVNDGPRTVLRKMEDEDLSFLCVVETDFRLRGIVRDDAALDAVKRGEKSITSIMEPGVQPVGPDTPVRDLFGLLAETTMPAPVVDDAGRLLGVVVRASLLQGLAESIGSNGNASTSDSATEIVETAA</sequence>
<accession>F9UE49</accession>
<feature type="domain" description="CBS" evidence="9">
    <location>
        <begin position="345"/>
        <end position="400"/>
    </location>
</feature>
<comment type="subunit">
    <text evidence="7">The complex is probably composed of two ATP-binding proteins, two transmembrane proteins and a solute-binding protein.</text>
</comment>
<keyword evidence="2 7" id="KW-0813">Transport</keyword>
<evidence type="ECO:0000313" key="10">
    <source>
        <dbReference type="EMBL" id="EGV17606.1"/>
    </source>
</evidence>
<dbReference type="InterPro" id="IPR027417">
    <property type="entry name" value="P-loop_NTPase"/>
</dbReference>
<dbReference type="Gene3D" id="3.40.50.300">
    <property type="entry name" value="P-loop containing nucleotide triphosphate hydrolases"/>
    <property type="match status" value="1"/>
</dbReference>
<dbReference type="GO" id="GO:0006865">
    <property type="term" value="P:amino acid transport"/>
    <property type="evidence" value="ECO:0007669"/>
    <property type="project" value="UniProtKB-UniRule"/>
</dbReference>
<evidence type="ECO:0000256" key="7">
    <source>
        <dbReference type="RuleBase" id="RU369116"/>
    </source>
</evidence>
<evidence type="ECO:0000256" key="6">
    <source>
        <dbReference type="PROSITE-ProRule" id="PRU00703"/>
    </source>
</evidence>
<dbReference type="GO" id="GO:0006970">
    <property type="term" value="P:response to osmotic stress"/>
    <property type="evidence" value="ECO:0007669"/>
    <property type="project" value="UniProtKB-ARBA"/>
</dbReference>
<dbReference type="SUPFAM" id="SSF54631">
    <property type="entry name" value="CBS-domain pair"/>
    <property type="match status" value="1"/>
</dbReference>
<keyword evidence="7" id="KW-1003">Cell membrane</keyword>
<dbReference type="PANTHER" id="PTHR43869:SF1">
    <property type="entry name" value="GLYCINE BETAINE_PROLINE BETAINE TRANSPORT SYSTEM ATP-BINDING PROTEIN PROV"/>
    <property type="match status" value="1"/>
</dbReference>
<evidence type="ECO:0000259" key="8">
    <source>
        <dbReference type="PROSITE" id="PS50893"/>
    </source>
</evidence>
<dbReference type="NCBIfam" id="TIGR01186">
    <property type="entry name" value="proV"/>
    <property type="match status" value="1"/>
</dbReference>
<dbReference type="Proteomes" id="UP000005459">
    <property type="component" value="Unassembled WGS sequence"/>
</dbReference>
<evidence type="ECO:0000256" key="2">
    <source>
        <dbReference type="ARBA" id="ARBA00022448"/>
    </source>
</evidence>
<feature type="domain" description="ABC transporter" evidence="8">
    <location>
        <begin position="29"/>
        <end position="269"/>
    </location>
</feature>
<dbReference type="InterPro" id="IPR051921">
    <property type="entry name" value="ABC_osmolyte_uptake_ATP-bind"/>
</dbReference>
<dbReference type="InterPro" id="IPR003439">
    <property type="entry name" value="ABC_transporter-like_ATP-bd"/>
</dbReference>
<dbReference type="InterPro" id="IPR005892">
    <property type="entry name" value="Gly-betaine_transp_ATP-bd"/>
</dbReference>
<reference evidence="10 11" key="1">
    <citation type="submission" date="2011-06" db="EMBL/GenBank/DDBJ databases">
        <title>The draft genome of Thiocapsa marina 5811.</title>
        <authorList>
            <consortium name="US DOE Joint Genome Institute (JGI-PGF)"/>
            <person name="Lucas S."/>
            <person name="Han J."/>
            <person name="Cheng J.-F."/>
            <person name="Goodwin L."/>
            <person name="Pitluck S."/>
            <person name="Peters L."/>
            <person name="Land M.L."/>
            <person name="Hauser L."/>
            <person name="Vogl K."/>
            <person name="Liu Z."/>
            <person name="Imhoff J."/>
            <person name="Thiel V."/>
            <person name="Frigaard N.-U."/>
            <person name="Bryant D."/>
            <person name="Woyke T.J."/>
        </authorList>
    </citation>
    <scope>NUCLEOTIDE SEQUENCE [LARGE SCALE GENOMIC DNA]</scope>
    <source>
        <strain evidence="10 11">5811</strain>
    </source>
</reference>
<dbReference type="GO" id="GO:0031460">
    <property type="term" value="P:glycine betaine transport"/>
    <property type="evidence" value="ECO:0007669"/>
    <property type="project" value="InterPro"/>
</dbReference>
<name>F9UE49_9GAMM</name>
<dbReference type="eggNOG" id="COG4175">
    <property type="taxonomic scope" value="Bacteria"/>
</dbReference>
<evidence type="ECO:0000256" key="3">
    <source>
        <dbReference type="ARBA" id="ARBA00022741"/>
    </source>
</evidence>
<dbReference type="GO" id="GO:0005886">
    <property type="term" value="C:plasma membrane"/>
    <property type="evidence" value="ECO:0007669"/>
    <property type="project" value="UniProtKB-SubCell"/>
</dbReference>
<dbReference type="PROSITE" id="PS50893">
    <property type="entry name" value="ABC_TRANSPORTER_2"/>
    <property type="match status" value="1"/>
</dbReference>
<dbReference type="PROSITE" id="PS00211">
    <property type="entry name" value="ABC_TRANSPORTER_1"/>
    <property type="match status" value="1"/>
</dbReference>
<dbReference type="EC" id="7.6.2.9" evidence="7"/>
<comment type="catalytic activity">
    <reaction evidence="7">
        <text>a quaternary ammonium(out) + ATP + H2O = a quaternary ammonium(in) + ADP + phosphate + H(+)</text>
        <dbReference type="Rhea" id="RHEA:11036"/>
        <dbReference type="ChEBI" id="CHEBI:15377"/>
        <dbReference type="ChEBI" id="CHEBI:15378"/>
        <dbReference type="ChEBI" id="CHEBI:30616"/>
        <dbReference type="ChEBI" id="CHEBI:35267"/>
        <dbReference type="ChEBI" id="CHEBI:43474"/>
        <dbReference type="ChEBI" id="CHEBI:456216"/>
    </reaction>
</comment>
<dbReference type="AlphaFoldDB" id="F9UE49"/>
<keyword evidence="10" id="KW-0378">Hydrolase</keyword>